<name>A0ABR4E668_9PEZI</name>
<protein>
    <recommendedName>
        <fullName evidence="2">EGF-like domain-containing protein</fullName>
    </recommendedName>
</protein>
<reference evidence="3 4" key="1">
    <citation type="submission" date="2024-03" db="EMBL/GenBank/DDBJ databases">
        <title>A high-quality draft genome sequence of Diaporthe vaccinii, a causative agent of upright dieback and viscid rot disease in cranberry plants.</title>
        <authorList>
            <person name="Sarrasin M."/>
            <person name="Lang B.F."/>
            <person name="Burger G."/>
        </authorList>
    </citation>
    <scope>NUCLEOTIDE SEQUENCE [LARGE SCALE GENOMIC DNA]</scope>
    <source>
        <strain evidence="3 4">IS7</strain>
    </source>
</reference>
<keyword evidence="1" id="KW-0732">Signal</keyword>
<evidence type="ECO:0000259" key="2">
    <source>
        <dbReference type="PROSITE" id="PS01186"/>
    </source>
</evidence>
<evidence type="ECO:0000313" key="4">
    <source>
        <dbReference type="Proteomes" id="UP001600888"/>
    </source>
</evidence>
<dbReference type="CDD" id="cd08994">
    <property type="entry name" value="GH43_62_32_68_117_130-like"/>
    <property type="match status" value="1"/>
</dbReference>
<dbReference type="EMBL" id="JBAWTH010000092">
    <property type="protein sequence ID" value="KAL2277893.1"/>
    <property type="molecule type" value="Genomic_DNA"/>
</dbReference>
<sequence length="382" mass="43224">MRPRDLNVLVTAYFLLIRSCNASCTTDDDCSLNGVCSLTTGSCICDPGWKSEDCGQLDLMPATRWTGYNYTNVTLPDYYSTKGGNSSWGGQIIQDRQEGLFHLIISQFAHGCGLSGWRPFSTVIRAESETGPLGPYHYAQELLGPFRHNPTTIWSPADNQYLLYTIGVETQTPTTCKSYKWANNISVSSAPDVRGPWSAPQLLINGTNPTPWPLWSPEDPTSEMILGAEDNKIFVADTFSSQYDLIKTMPWNTSDYSDHWTEDPFLWRDKRGNWHILCHWMIDIAERGEKFPRVGGHLFSRNLTGDWRFKLQAAYNTTVRFTDGGRTDYYRRERPKLFFSDDGELTPLFLTNGVQEFNSSGSYTLIQPIGKGAESFSRRLGF</sequence>
<dbReference type="InterPro" id="IPR000742">
    <property type="entry name" value="EGF"/>
</dbReference>
<dbReference type="Pfam" id="PF23106">
    <property type="entry name" value="EGF_Teneurin"/>
    <property type="match status" value="1"/>
</dbReference>
<dbReference type="CDD" id="cd00053">
    <property type="entry name" value="EGF"/>
    <property type="match status" value="1"/>
</dbReference>
<evidence type="ECO:0000256" key="1">
    <source>
        <dbReference type="SAM" id="SignalP"/>
    </source>
</evidence>
<feature type="domain" description="EGF-like" evidence="2">
    <location>
        <begin position="43"/>
        <end position="54"/>
    </location>
</feature>
<comment type="caution">
    <text evidence="3">The sequence shown here is derived from an EMBL/GenBank/DDBJ whole genome shotgun (WGS) entry which is preliminary data.</text>
</comment>
<proteinExistence type="predicted"/>
<evidence type="ECO:0000313" key="3">
    <source>
        <dbReference type="EMBL" id="KAL2277893.1"/>
    </source>
</evidence>
<dbReference type="Proteomes" id="UP001600888">
    <property type="component" value="Unassembled WGS sequence"/>
</dbReference>
<feature type="signal peptide" evidence="1">
    <location>
        <begin position="1"/>
        <end position="22"/>
    </location>
</feature>
<dbReference type="SUPFAM" id="SSF75005">
    <property type="entry name" value="Arabinanase/levansucrase/invertase"/>
    <property type="match status" value="2"/>
</dbReference>
<organism evidence="3 4">
    <name type="scientific">Diaporthe vaccinii</name>
    <dbReference type="NCBI Taxonomy" id="105482"/>
    <lineage>
        <taxon>Eukaryota</taxon>
        <taxon>Fungi</taxon>
        <taxon>Dikarya</taxon>
        <taxon>Ascomycota</taxon>
        <taxon>Pezizomycotina</taxon>
        <taxon>Sordariomycetes</taxon>
        <taxon>Sordariomycetidae</taxon>
        <taxon>Diaporthales</taxon>
        <taxon>Diaporthaceae</taxon>
        <taxon>Diaporthe</taxon>
        <taxon>Diaporthe eres species complex</taxon>
    </lineage>
</organism>
<feature type="chain" id="PRO_5045084421" description="EGF-like domain-containing protein" evidence="1">
    <location>
        <begin position="23"/>
        <end position="382"/>
    </location>
</feature>
<keyword evidence="4" id="KW-1185">Reference proteome</keyword>
<gene>
    <name evidence="3" type="ORF">FJTKL_15032</name>
</gene>
<dbReference type="InterPro" id="IPR023296">
    <property type="entry name" value="Glyco_hydro_beta-prop_sf"/>
</dbReference>
<accession>A0ABR4E668</accession>
<dbReference type="PROSITE" id="PS01186">
    <property type="entry name" value="EGF_2"/>
    <property type="match status" value="1"/>
</dbReference>